<dbReference type="RefSeq" id="WP_306272000.1">
    <property type="nucleotide sequence ID" value="NZ_CP130472.1"/>
</dbReference>
<dbReference type="GO" id="GO:0016887">
    <property type="term" value="F:ATP hydrolysis activity"/>
    <property type="evidence" value="ECO:0007669"/>
    <property type="project" value="InterPro"/>
</dbReference>
<dbReference type="GO" id="GO:0005524">
    <property type="term" value="F:ATP binding"/>
    <property type="evidence" value="ECO:0007669"/>
    <property type="project" value="InterPro"/>
</dbReference>
<accession>A0AAJ6HVJ6</accession>
<organism evidence="2 3">
    <name type="scientific">Micromonospora profundi</name>
    <dbReference type="NCBI Taxonomy" id="1420889"/>
    <lineage>
        <taxon>Bacteria</taxon>
        <taxon>Bacillati</taxon>
        <taxon>Actinomycetota</taxon>
        <taxon>Actinomycetes</taxon>
        <taxon>Micromonosporales</taxon>
        <taxon>Micromonosporaceae</taxon>
        <taxon>Micromonospora</taxon>
    </lineage>
</organism>
<evidence type="ECO:0000313" key="3">
    <source>
        <dbReference type="Proteomes" id="UP001235874"/>
    </source>
</evidence>
<dbReference type="InterPro" id="IPR052934">
    <property type="entry name" value="Methyl-DNA_Rec/Restrict_Enz"/>
</dbReference>
<dbReference type="PANTHER" id="PTHR37291:SF1">
    <property type="entry name" value="TYPE IV METHYL-DIRECTED RESTRICTION ENZYME ECOKMCRB SUBUNIT"/>
    <property type="match status" value="1"/>
</dbReference>
<evidence type="ECO:0000259" key="1">
    <source>
        <dbReference type="SMART" id="SM00382"/>
    </source>
</evidence>
<dbReference type="EMBL" id="CP130472">
    <property type="protein sequence ID" value="WLS44799.1"/>
    <property type="molecule type" value="Genomic_DNA"/>
</dbReference>
<feature type="domain" description="AAA+ ATPase" evidence="1">
    <location>
        <begin position="471"/>
        <end position="635"/>
    </location>
</feature>
<dbReference type="KEGG" id="mprn:Q3V37_26000"/>
<proteinExistence type="predicted"/>
<dbReference type="Pfam" id="PF07728">
    <property type="entry name" value="AAA_5"/>
    <property type="match status" value="1"/>
</dbReference>
<evidence type="ECO:0000313" key="2">
    <source>
        <dbReference type="EMBL" id="WLS44799.1"/>
    </source>
</evidence>
<dbReference type="PANTHER" id="PTHR37291">
    <property type="entry name" value="5-METHYLCYTOSINE-SPECIFIC RESTRICTION ENZYME B"/>
    <property type="match status" value="1"/>
</dbReference>
<dbReference type="InterPro" id="IPR003593">
    <property type="entry name" value="AAA+_ATPase"/>
</dbReference>
<gene>
    <name evidence="2" type="ORF">Q3V37_26000</name>
</gene>
<dbReference type="SMART" id="SM00382">
    <property type="entry name" value="AAA"/>
    <property type="match status" value="1"/>
</dbReference>
<name>A0AAJ6HVJ6_9ACTN</name>
<sequence length="762" mass="83972">MADGAIIPSRDDDKVRSVGRRLIDLGLGQGGSLLVPGRRAWAQGAARELFIAYNERPDEGSDAFLVKLQRQLDDASDEVKLLVAELLTLQALPLSNLTPATKRRRVEAVLAWMRTPVSIPEPILAAFQQKTWNGGTGAHTMLWKWLADAVEFLLAWWALPEQRRTLALGDPWVWQEVVYEKKLMPSLREALLYLAFPTHFLPIVNVAHKRAIRDAFAPGAVVAPTQDLNRDLFYITTQVQKQVGERRVDYYRPPFASQWKPPPQGRRAWLVRSRASEDVLDQWKSSQVVSMAATRIGQVPAGSERSAVRSAVDGGFGHLDYAGRLVLATEYHAFLSLMNVEDIVVTVVDDELHLGVIDGSPDYVLDGDDLQLVRPVQWVAIDPVPVDTLPAPLPAELDQQGVVVDLTGALEALTALIEEVVEPADVEADANSRGRQGPQTVPALPPATGDLADRLNLPQNWLQKLLDLWQERSQVVLFGPPGTGKTFVAQAVARHIAERDAIRLVQFHPSYAYEDFFEGFRPVEGADGSAVGFAKVPGPLREIAAAAKENPSKPHVLVIDEINRANLAKVFGELYFLLEYRQATVRLQYSPAEAFNLPPNVLLIGTMNTADRSIALVDAAIRRRFAFVELHPDEEPVSSVLHEWLKKQGKADDERPALLGALNAAIGTADHDFKIGPSYFMRASAEHVDGLTRIWDHDLLPLLEEHYAGRLSRAAVRSRFGLPAIRTAIATQGAPNGRVGDDTDAARVTVPVQNADFDGRLA</sequence>
<dbReference type="Proteomes" id="UP001235874">
    <property type="component" value="Chromosome"/>
</dbReference>
<dbReference type="CDD" id="cd00009">
    <property type="entry name" value="AAA"/>
    <property type="match status" value="1"/>
</dbReference>
<protein>
    <submittedName>
        <fullName evidence="2">AAA family ATPase</fullName>
    </submittedName>
</protein>
<dbReference type="SUPFAM" id="SSF52540">
    <property type="entry name" value="P-loop containing nucleoside triphosphate hydrolases"/>
    <property type="match status" value="1"/>
</dbReference>
<dbReference type="AlphaFoldDB" id="A0AAJ6HVJ6"/>
<dbReference type="InterPro" id="IPR011704">
    <property type="entry name" value="ATPase_dyneun-rel_AAA"/>
</dbReference>
<dbReference type="InterPro" id="IPR027417">
    <property type="entry name" value="P-loop_NTPase"/>
</dbReference>
<keyword evidence="3" id="KW-1185">Reference proteome</keyword>
<dbReference type="Gene3D" id="3.40.50.300">
    <property type="entry name" value="P-loop containing nucleotide triphosphate hydrolases"/>
    <property type="match status" value="1"/>
</dbReference>
<dbReference type="REBASE" id="746868">
    <property type="entry name" value="Mpr95458McrBCP"/>
</dbReference>
<reference evidence="2 3" key="1">
    <citation type="submission" date="2023-07" db="EMBL/GenBank/DDBJ databases">
        <title>Micromonospora profundi TRM 95458 converts glycerol to a new osmotic compound.</title>
        <authorList>
            <person name="Lu D."/>
        </authorList>
    </citation>
    <scope>NUCLEOTIDE SEQUENCE [LARGE SCALE GENOMIC DNA]</scope>
    <source>
        <strain evidence="2 3">TRM95458</strain>
    </source>
</reference>